<dbReference type="EMBL" id="APCN01001582">
    <property type="status" value="NOT_ANNOTATED_CDS"/>
    <property type="molecule type" value="Genomic_DNA"/>
</dbReference>
<dbReference type="EMBL" id="APCN01001584">
    <property type="status" value="NOT_ANNOTATED_CDS"/>
    <property type="molecule type" value="Genomic_DNA"/>
</dbReference>
<sequence length="210" mass="22992">MSTKISNGSSGGGINTAPNTTSIATTNNNNNNNNDSPDVQVTVKDLPISFKVKYLGSQPATGLWGIKHTRLPVDHLVSVAKNLPPNRILPFCNLTVSLDGVKIESITSKLTSVSNFTIDTISYGVQDLVYTRVFAMIVVKENYNLKAMARKLTFALAASFQDYSKRVKEAEEKNGGSGCDTEKSLRKKFAIDLRTPEEMQQDITEQETEA</sequence>
<protein>
    <submittedName>
        <fullName evidence="2">Uncharacterized protein</fullName>
    </submittedName>
</protein>
<dbReference type="EMBL" id="APCN01001583">
    <property type="status" value="NOT_ANNOTATED_CDS"/>
    <property type="molecule type" value="Genomic_DNA"/>
</dbReference>
<dbReference type="EMBL" id="APCN01001586">
    <property type="status" value="NOT_ANNOTATED_CDS"/>
    <property type="molecule type" value="Genomic_DNA"/>
</dbReference>
<proteinExistence type="predicted"/>
<dbReference type="EnsemblMetazoa" id="AARA018125-RA">
    <property type="protein sequence ID" value="AARA018125-PA"/>
    <property type="gene ID" value="AARA018125"/>
</dbReference>
<dbReference type="EMBL" id="APCN01001587">
    <property type="status" value="NOT_ANNOTATED_CDS"/>
    <property type="molecule type" value="Genomic_DNA"/>
</dbReference>
<reference evidence="2" key="1">
    <citation type="submission" date="2022-08" db="UniProtKB">
        <authorList>
            <consortium name="EnsemblMetazoa"/>
        </authorList>
    </citation>
    <scope>IDENTIFICATION</scope>
    <source>
        <strain evidence="2">Dongola</strain>
    </source>
</reference>
<dbReference type="InterPro" id="IPR011993">
    <property type="entry name" value="PH-like_dom_sf"/>
</dbReference>
<evidence type="ECO:0000313" key="3">
    <source>
        <dbReference type="Proteomes" id="UP000075840"/>
    </source>
</evidence>
<feature type="region of interest" description="Disordered" evidence="1">
    <location>
        <begin position="1"/>
        <end position="38"/>
    </location>
</feature>
<dbReference type="PANTHER" id="PTHR11232">
    <property type="entry name" value="PHOSPHOTYROSINE INTERACTION DOMAIN-CONTAINING FAMILY MEMBER"/>
    <property type="match status" value="1"/>
</dbReference>
<dbReference type="AlphaFoldDB" id="A0A499FSQ4"/>
<dbReference type="InterPro" id="IPR051133">
    <property type="entry name" value="Adapter_Engulfment-Domain"/>
</dbReference>
<keyword evidence="3" id="KW-1185">Reference proteome</keyword>
<evidence type="ECO:0000313" key="2">
    <source>
        <dbReference type="EnsemblMetazoa" id="AARA018125-PA"/>
    </source>
</evidence>
<dbReference type="VEuPathDB" id="VectorBase:AARA21_015215"/>
<accession>A0A499FSQ4</accession>
<evidence type="ECO:0000256" key="1">
    <source>
        <dbReference type="SAM" id="MobiDB-lite"/>
    </source>
</evidence>
<name>A0A499FSQ4_ANOAR</name>
<dbReference type="VEuPathDB" id="VectorBase:AARA018125"/>
<organism evidence="2 3">
    <name type="scientific">Anopheles arabiensis</name>
    <name type="common">Mosquito</name>
    <dbReference type="NCBI Taxonomy" id="7173"/>
    <lineage>
        <taxon>Eukaryota</taxon>
        <taxon>Metazoa</taxon>
        <taxon>Ecdysozoa</taxon>
        <taxon>Arthropoda</taxon>
        <taxon>Hexapoda</taxon>
        <taxon>Insecta</taxon>
        <taxon>Pterygota</taxon>
        <taxon>Neoptera</taxon>
        <taxon>Endopterygota</taxon>
        <taxon>Diptera</taxon>
        <taxon>Nematocera</taxon>
        <taxon>Culicoidea</taxon>
        <taxon>Culicidae</taxon>
        <taxon>Anophelinae</taxon>
        <taxon>Anopheles</taxon>
    </lineage>
</organism>
<dbReference type="EMBL" id="APCN01001585">
    <property type="status" value="NOT_ANNOTATED_CDS"/>
    <property type="molecule type" value="Genomic_DNA"/>
</dbReference>
<feature type="compositionally biased region" description="Low complexity" evidence="1">
    <location>
        <begin position="15"/>
        <end position="38"/>
    </location>
</feature>
<dbReference type="PANTHER" id="PTHR11232:SF57">
    <property type="entry name" value="RE46159P"/>
    <property type="match status" value="1"/>
</dbReference>
<dbReference type="SUPFAM" id="SSF50729">
    <property type="entry name" value="PH domain-like"/>
    <property type="match status" value="1"/>
</dbReference>
<dbReference type="Proteomes" id="UP000075840">
    <property type="component" value="Unassembled WGS sequence"/>
</dbReference>
<dbReference type="Gene3D" id="2.30.29.30">
    <property type="entry name" value="Pleckstrin-homology domain (PH domain)/Phosphotyrosine-binding domain (PTB)"/>
    <property type="match status" value="1"/>
</dbReference>